<organism evidence="1 2">
    <name type="scientific">Gregarina niphandrodes</name>
    <name type="common">Septate eugregarine</name>
    <dbReference type="NCBI Taxonomy" id="110365"/>
    <lineage>
        <taxon>Eukaryota</taxon>
        <taxon>Sar</taxon>
        <taxon>Alveolata</taxon>
        <taxon>Apicomplexa</taxon>
        <taxon>Conoidasida</taxon>
        <taxon>Gregarinasina</taxon>
        <taxon>Eugregarinorida</taxon>
        <taxon>Gregarinidae</taxon>
        <taxon>Gregarina</taxon>
    </lineage>
</organism>
<dbReference type="VEuPathDB" id="CryptoDB:GNI_076390"/>
<dbReference type="Proteomes" id="UP000019763">
    <property type="component" value="Unassembled WGS sequence"/>
</dbReference>
<evidence type="ECO:0000313" key="2">
    <source>
        <dbReference type="Proteomes" id="UP000019763"/>
    </source>
</evidence>
<dbReference type="RefSeq" id="XP_011130501.1">
    <property type="nucleotide sequence ID" value="XM_011132199.1"/>
</dbReference>
<protein>
    <submittedName>
        <fullName evidence="1">Uncharacterized protein</fullName>
    </submittedName>
</protein>
<proteinExistence type="predicted"/>
<dbReference type="AlphaFoldDB" id="A0A023B6U0"/>
<gene>
    <name evidence="1" type="ORF">GNI_076390</name>
</gene>
<evidence type="ECO:0000313" key="1">
    <source>
        <dbReference type="EMBL" id="EZG66758.1"/>
    </source>
</evidence>
<keyword evidence="2" id="KW-1185">Reference proteome</keyword>
<dbReference type="GeneID" id="22912787"/>
<accession>A0A023B6U0</accession>
<reference evidence="1" key="1">
    <citation type="submission" date="2013-12" db="EMBL/GenBank/DDBJ databases">
        <authorList>
            <person name="Omoto C.K."/>
            <person name="Sibley D."/>
            <person name="Venepally P."/>
            <person name="Hadjithomas M."/>
            <person name="Karamycheva S."/>
            <person name="Brunk B."/>
            <person name="Roos D."/>
            <person name="Caler E."/>
            <person name="Lorenzi H."/>
        </authorList>
    </citation>
    <scope>NUCLEOTIDE SEQUENCE</scope>
</reference>
<dbReference type="EMBL" id="AFNH02000572">
    <property type="protein sequence ID" value="EZG66758.1"/>
    <property type="molecule type" value="Genomic_DNA"/>
</dbReference>
<name>A0A023B6U0_GRENI</name>
<sequence length="276" mass="29327">MVERKLDDVCSLVELMGVICGDLKESQSRVLELRRTRRGDVIHDQNLLTSIRQNSADLSSAAIAGRIWVDGLIATLNEKDALSPLVTRAVGPEGGGTLAAHTETVIGAESTPLGTAAGAARTPFSGEMELGRTEPGRKDLGFYQNVTSFVVEDNTRAHEETAPEESLLADAPRPAPPVRPVARRLRGNVKVDANKALQDCAFLDVDSLGHSSADVGAQNPAGLFAFGLGCPASNAPPPAEVAVQKAAVLPKRRVSISAKFQQTMNQMTQDLRELEG</sequence>
<comment type="caution">
    <text evidence="1">The sequence shown here is derived from an EMBL/GenBank/DDBJ whole genome shotgun (WGS) entry which is preliminary data.</text>
</comment>